<evidence type="ECO:0000256" key="2">
    <source>
        <dbReference type="ARBA" id="ARBA00022517"/>
    </source>
</evidence>
<evidence type="ECO:0000256" key="5">
    <source>
        <dbReference type="ARBA" id="ARBA00022741"/>
    </source>
</evidence>
<comment type="similarity">
    <text evidence="10">Belongs to the TRAFAC class YlqF/YawG GTPase family. RsgA subfamily.</text>
</comment>
<keyword evidence="8 10" id="KW-0694">RNA-binding</keyword>
<name>A0A0M0HRL7_VIBNE</name>
<dbReference type="GO" id="GO:0003924">
    <property type="term" value="F:GTPase activity"/>
    <property type="evidence" value="ECO:0007669"/>
    <property type="project" value="UniProtKB-UniRule"/>
</dbReference>
<evidence type="ECO:0000259" key="12">
    <source>
        <dbReference type="PROSITE" id="PS51721"/>
    </source>
</evidence>
<keyword evidence="6 10" id="KW-0378">Hydrolase</keyword>
<sequence>MNSAITLNQLGWQPVFQQQLTLEDLETAIIGRVLAHHRSGYTVQMENGEIHLPIHHKLPMMTVGDWILLDHDHLFIRQLERTSLFSRRAPGSKVAEQYIAANVDTLFIVSSLNDDFNLSRVERYLALAHEYSVEPVVVLTKADLCQDSDDKRAAVQAIDPMLMIEVVNALDSTCCAVLSTWCKTGKTVAFMGSSGVGKSTLINTLMGKSIQETGSIREDDSKGRHTTTSRSLHFMPSGGVLIDTPGMRELQIADCEIGVSETFADIEVLSSSCRFSDCQHQSEPGCAIIHALETGEIDERRLKNYFKLLREQQRNSTALHEQRARFKQIGKSNRLIVSEKRLMKKGY</sequence>
<comment type="cofactor">
    <cofactor evidence="10">
        <name>Zn(2+)</name>
        <dbReference type="ChEBI" id="CHEBI:29105"/>
    </cofactor>
    <text evidence="10">Binds 1 zinc ion per subunit.</text>
</comment>
<evidence type="ECO:0000256" key="9">
    <source>
        <dbReference type="ARBA" id="ARBA00023134"/>
    </source>
</evidence>
<protein>
    <recommendedName>
        <fullName evidence="10">Small ribosomal subunit biogenesis GTPase RsgA</fullName>
        <ecNumber evidence="10">3.6.1.-</ecNumber>
    </recommendedName>
</protein>
<proteinExistence type="inferred from homology"/>
<keyword evidence="7 10" id="KW-0862">Zinc</keyword>
<dbReference type="GO" id="GO:0005525">
    <property type="term" value="F:GTP binding"/>
    <property type="evidence" value="ECO:0007669"/>
    <property type="project" value="UniProtKB-UniRule"/>
</dbReference>
<keyword evidence="9 10" id="KW-0342">GTP-binding</keyword>
<comment type="function">
    <text evidence="10">One of several proteins that assist in the late maturation steps of the functional core of the 30S ribosomal subunit. Helps release RbfA from mature subunits. May play a role in the assembly of ribosomal proteins into the subunit. Circularly permuted GTPase that catalyzes slow GTP hydrolysis, GTPase activity is stimulated by the 30S ribosomal subunit.</text>
</comment>
<dbReference type="PANTHER" id="PTHR32120:SF10">
    <property type="entry name" value="SMALL RIBOSOMAL SUBUNIT BIOGENESIS GTPASE RSGA"/>
    <property type="match status" value="1"/>
</dbReference>
<dbReference type="Pfam" id="PF03193">
    <property type="entry name" value="RsgA_GTPase"/>
    <property type="match status" value="1"/>
</dbReference>
<dbReference type="CDD" id="cd01854">
    <property type="entry name" value="YjeQ_EngC"/>
    <property type="match status" value="1"/>
</dbReference>
<keyword evidence="4 10" id="KW-0699">rRNA-binding</keyword>
<feature type="binding site" evidence="10">
    <location>
        <position position="286"/>
    </location>
    <ligand>
        <name>Zn(2+)</name>
        <dbReference type="ChEBI" id="CHEBI:29105"/>
    </ligand>
</feature>
<feature type="binding site" evidence="10">
    <location>
        <position position="278"/>
    </location>
    <ligand>
        <name>Zn(2+)</name>
        <dbReference type="ChEBI" id="CHEBI:29105"/>
    </ligand>
</feature>
<dbReference type="GO" id="GO:0005737">
    <property type="term" value="C:cytoplasm"/>
    <property type="evidence" value="ECO:0007669"/>
    <property type="project" value="UniProtKB-SubCell"/>
</dbReference>
<evidence type="ECO:0000313" key="14">
    <source>
        <dbReference type="Proteomes" id="UP000037515"/>
    </source>
</evidence>
<dbReference type="PATRIC" id="fig|693.5.peg.1003"/>
<keyword evidence="14" id="KW-1185">Reference proteome</keyword>
<dbReference type="Gene3D" id="1.10.40.50">
    <property type="entry name" value="Probable gtpase engc, domain 3"/>
    <property type="match status" value="1"/>
</dbReference>
<feature type="domain" description="CP-type G" evidence="12">
    <location>
        <begin position="95"/>
        <end position="250"/>
    </location>
</feature>
<dbReference type="GO" id="GO:0046872">
    <property type="term" value="F:metal ion binding"/>
    <property type="evidence" value="ECO:0007669"/>
    <property type="project" value="UniProtKB-KW"/>
</dbReference>
<keyword evidence="3 10" id="KW-0479">Metal-binding</keyword>
<gene>
    <name evidence="10" type="primary">rsgA</name>
    <name evidence="13" type="ORF">AKJ17_04950</name>
</gene>
<dbReference type="InterPro" id="IPR004881">
    <property type="entry name" value="Ribosome_biogen_GTPase_RsgA"/>
</dbReference>
<dbReference type="PROSITE" id="PS51721">
    <property type="entry name" value="G_CP"/>
    <property type="match status" value="1"/>
</dbReference>
<dbReference type="GO" id="GO:0042274">
    <property type="term" value="P:ribosomal small subunit biogenesis"/>
    <property type="evidence" value="ECO:0007669"/>
    <property type="project" value="UniProtKB-UniRule"/>
</dbReference>
<dbReference type="InterPro" id="IPR027417">
    <property type="entry name" value="P-loop_NTPase"/>
</dbReference>
<dbReference type="Proteomes" id="UP000037515">
    <property type="component" value="Unassembled WGS sequence"/>
</dbReference>
<dbReference type="InterPro" id="IPR010914">
    <property type="entry name" value="RsgA_GTPase_dom"/>
</dbReference>
<comment type="caution">
    <text evidence="13">The sequence shown here is derived from an EMBL/GenBank/DDBJ whole genome shotgun (WGS) entry which is preliminary data.</text>
</comment>
<dbReference type="AlphaFoldDB" id="A0A0M0HRL7"/>
<dbReference type="GO" id="GO:0019843">
    <property type="term" value="F:rRNA binding"/>
    <property type="evidence" value="ECO:0007669"/>
    <property type="project" value="UniProtKB-KW"/>
</dbReference>
<evidence type="ECO:0000256" key="4">
    <source>
        <dbReference type="ARBA" id="ARBA00022730"/>
    </source>
</evidence>
<dbReference type="Gene3D" id="3.40.50.300">
    <property type="entry name" value="P-loop containing nucleotide triphosphate hydrolases"/>
    <property type="match status" value="1"/>
</dbReference>
<evidence type="ECO:0000256" key="1">
    <source>
        <dbReference type="ARBA" id="ARBA00022490"/>
    </source>
</evidence>
<dbReference type="PROSITE" id="PS50936">
    <property type="entry name" value="ENGC_GTPASE"/>
    <property type="match status" value="1"/>
</dbReference>
<evidence type="ECO:0000256" key="3">
    <source>
        <dbReference type="ARBA" id="ARBA00022723"/>
    </source>
</evidence>
<reference evidence="14" key="1">
    <citation type="submission" date="2015-08" db="EMBL/GenBank/DDBJ databases">
        <title>Vibrio galatheae sp. nov., a novel member of the Vibrionaceae family isolated from the Solomon Islands.</title>
        <authorList>
            <person name="Giubergia S."/>
            <person name="Machado H."/>
            <person name="Mateiu R.V."/>
            <person name="Gram L."/>
        </authorList>
    </citation>
    <scope>NUCLEOTIDE SEQUENCE [LARGE SCALE GENOMIC DNA]</scope>
    <source>
        <strain evidence="14">DSM 19584</strain>
    </source>
</reference>
<organism evidence="13 14">
    <name type="scientific">Vibrio nereis</name>
    <dbReference type="NCBI Taxonomy" id="693"/>
    <lineage>
        <taxon>Bacteria</taxon>
        <taxon>Pseudomonadati</taxon>
        <taxon>Pseudomonadota</taxon>
        <taxon>Gammaproteobacteria</taxon>
        <taxon>Vibrionales</taxon>
        <taxon>Vibrionaceae</taxon>
        <taxon>Vibrio</taxon>
    </lineage>
</organism>
<dbReference type="STRING" id="693.AKJ17_04950"/>
<comment type="subunit">
    <text evidence="10">Monomer. Associates with 30S ribosomal subunit, binds 16S rRNA.</text>
</comment>
<dbReference type="EC" id="3.6.1.-" evidence="10"/>
<evidence type="ECO:0000256" key="6">
    <source>
        <dbReference type="ARBA" id="ARBA00022801"/>
    </source>
</evidence>
<feature type="binding site" evidence="10">
    <location>
        <position position="280"/>
    </location>
    <ligand>
        <name>Zn(2+)</name>
        <dbReference type="ChEBI" id="CHEBI:29105"/>
    </ligand>
</feature>
<evidence type="ECO:0000259" key="11">
    <source>
        <dbReference type="PROSITE" id="PS50936"/>
    </source>
</evidence>
<dbReference type="PANTHER" id="PTHR32120">
    <property type="entry name" value="SMALL RIBOSOMAL SUBUNIT BIOGENESIS GTPASE RSGA"/>
    <property type="match status" value="1"/>
</dbReference>
<evidence type="ECO:0000256" key="10">
    <source>
        <dbReference type="HAMAP-Rule" id="MF_01820"/>
    </source>
</evidence>
<evidence type="ECO:0000256" key="8">
    <source>
        <dbReference type="ARBA" id="ARBA00022884"/>
    </source>
</evidence>
<keyword evidence="2 10" id="KW-0690">Ribosome biogenesis</keyword>
<feature type="binding site" evidence="10">
    <location>
        <begin position="192"/>
        <end position="200"/>
    </location>
    <ligand>
        <name>GTP</name>
        <dbReference type="ChEBI" id="CHEBI:37565"/>
    </ligand>
</feature>
<dbReference type="EMBL" id="LHPJ01000005">
    <property type="protein sequence ID" value="KOO04258.1"/>
    <property type="molecule type" value="Genomic_DNA"/>
</dbReference>
<keyword evidence="1 10" id="KW-0963">Cytoplasm</keyword>
<dbReference type="RefSeq" id="WP_053394672.1">
    <property type="nucleotide sequence ID" value="NZ_LHPJ01000005.1"/>
</dbReference>
<feature type="domain" description="EngC GTPase" evidence="11">
    <location>
        <begin position="101"/>
        <end position="248"/>
    </location>
</feature>
<dbReference type="SUPFAM" id="SSF52540">
    <property type="entry name" value="P-loop containing nucleoside triphosphate hydrolases"/>
    <property type="match status" value="1"/>
</dbReference>
<dbReference type="HAMAP" id="MF_01820">
    <property type="entry name" value="GTPase_RsgA"/>
    <property type="match status" value="1"/>
</dbReference>
<feature type="binding site" evidence="10">
    <location>
        <position position="273"/>
    </location>
    <ligand>
        <name>Zn(2+)</name>
        <dbReference type="ChEBI" id="CHEBI:29105"/>
    </ligand>
</feature>
<dbReference type="InterPro" id="IPR030378">
    <property type="entry name" value="G_CP_dom"/>
</dbReference>
<comment type="subcellular location">
    <subcellularLocation>
        <location evidence="10">Cytoplasm</location>
    </subcellularLocation>
</comment>
<feature type="binding site" evidence="10">
    <location>
        <begin position="140"/>
        <end position="143"/>
    </location>
    <ligand>
        <name>GTP</name>
        <dbReference type="ChEBI" id="CHEBI:37565"/>
    </ligand>
</feature>
<keyword evidence="5 10" id="KW-0547">Nucleotide-binding</keyword>
<dbReference type="NCBIfam" id="TIGR00157">
    <property type="entry name" value="ribosome small subunit-dependent GTPase A"/>
    <property type="match status" value="1"/>
</dbReference>
<dbReference type="OrthoDB" id="9809485at2"/>
<accession>A0A0M0HRL7</accession>
<evidence type="ECO:0000256" key="7">
    <source>
        <dbReference type="ARBA" id="ARBA00022833"/>
    </source>
</evidence>
<evidence type="ECO:0000313" key="13">
    <source>
        <dbReference type="EMBL" id="KOO04258.1"/>
    </source>
</evidence>